<sequence length="155" mass="17261">MLQLQQQSVDDADAAQRSELVIAALRTRNQKLKGKYEEAKLGEEEAATLAEDLEMQLRTQEYQLEERAMLTSQLDGLQGLQLQGASDQVAAAYLQLERAAAAESVAQARASEFSEQKEILREECKRLREQNVALIHQMHQGLALKDIKIVAAARG</sequence>
<protein>
    <submittedName>
        <fullName evidence="2">Uncharacterized protein</fullName>
    </submittedName>
</protein>
<keyword evidence="1" id="KW-0175">Coiled coil</keyword>
<dbReference type="Proteomes" id="UP001642464">
    <property type="component" value="Unassembled WGS sequence"/>
</dbReference>
<gene>
    <name evidence="2" type="ORF">SCF082_LOCUS16519</name>
</gene>
<organism evidence="2 3">
    <name type="scientific">Durusdinium trenchii</name>
    <dbReference type="NCBI Taxonomy" id="1381693"/>
    <lineage>
        <taxon>Eukaryota</taxon>
        <taxon>Sar</taxon>
        <taxon>Alveolata</taxon>
        <taxon>Dinophyceae</taxon>
        <taxon>Suessiales</taxon>
        <taxon>Symbiodiniaceae</taxon>
        <taxon>Durusdinium</taxon>
    </lineage>
</organism>
<evidence type="ECO:0000313" key="3">
    <source>
        <dbReference type="Proteomes" id="UP001642464"/>
    </source>
</evidence>
<keyword evidence="3" id="KW-1185">Reference proteome</keyword>
<feature type="coiled-coil region" evidence="1">
    <location>
        <begin position="110"/>
        <end position="137"/>
    </location>
</feature>
<reference evidence="2 3" key="1">
    <citation type="submission" date="2024-02" db="EMBL/GenBank/DDBJ databases">
        <authorList>
            <person name="Chen Y."/>
            <person name="Shah S."/>
            <person name="Dougan E. K."/>
            <person name="Thang M."/>
            <person name="Chan C."/>
        </authorList>
    </citation>
    <scope>NUCLEOTIDE SEQUENCE [LARGE SCALE GENOMIC DNA]</scope>
</reference>
<evidence type="ECO:0000256" key="1">
    <source>
        <dbReference type="SAM" id="Coils"/>
    </source>
</evidence>
<dbReference type="EMBL" id="CAXAMM010010780">
    <property type="protein sequence ID" value="CAK9024202.1"/>
    <property type="molecule type" value="Genomic_DNA"/>
</dbReference>
<name>A0ABP0KDR8_9DINO</name>
<accession>A0ABP0KDR8</accession>
<evidence type="ECO:0000313" key="2">
    <source>
        <dbReference type="EMBL" id="CAK9024202.1"/>
    </source>
</evidence>
<proteinExistence type="predicted"/>
<comment type="caution">
    <text evidence="2">The sequence shown here is derived from an EMBL/GenBank/DDBJ whole genome shotgun (WGS) entry which is preliminary data.</text>
</comment>